<protein>
    <submittedName>
        <fullName evidence="1">Uncharacterized protein</fullName>
    </submittedName>
</protein>
<dbReference type="EMBL" id="KJ019032">
    <property type="protein sequence ID" value="AIX15677.1"/>
    <property type="molecule type" value="Genomic_DNA"/>
</dbReference>
<proteinExistence type="predicted"/>
<evidence type="ECO:0000313" key="1">
    <source>
        <dbReference type="EMBL" id="AIX15677.1"/>
    </source>
</evidence>
<dbReference type="Proteomes" id="UP000185372">
    <property type="component" value="Genome"/>
</dbReference>
<organism evidence="1 2">
    <name type="scientific">Synechococcus phage ACG-2014d</name>
    <dbReference type="NCBI Taxonomy" id="1493509"/>
    <lineage>
        <taxon>Viruses</taxon>
        <taxon>Duplodnaviria</taxon>
        <taxon>Heunggongvirae</taxon>
        <taxon>Uroviricota</taxon>
        <taxon>Caudoviricetes</taxon>
        <taxon>Pantevenvirales</taxon>
        <taxon>Kyanoviridae</taxon>
        <taxon>Lowelvirus</taxon>
        <taxon>Lowelvirus tuscon4d</taxon>
    </lineage>
</organism>
<gene>
    <name evidence="1" type="ORF">Syn7803C49_201</name>
</gene>
<reference evidence="1 2" key="1">
    <citation type="submission" date="2013-12" db="EMBL/GenBank/DDBJ databases">
        <title>Ecological redundancy of diverse viral populations within a natural community.</title>
        <authorList>
            <person name="Gregory A.C."/>
            <person name="LaButti K."/>
            <person name="Copeland A."/>
            <person name="Woyke T."/>
            <person name="Sullivan M.B."/>
        </authorList>
    </citation>
    <scope>NUCLEOTIDE SEQUENCE [LARGE SCALE GENOMIC DNA]</scope>
    <source>
        <strain evidence="1">Syn7803C49</strain>
    </source>
</reference>
<sequence>MEICGVEWTQLTEDFGYHTLQLDNCPEFVPEPFSNPTDCNPFKAWEVDIDIEKFVGDTVEDLMDGVPNIGRKNWGNYYDKIRHKTWRFSHLPHIDGPGMVGNLWLQDQPVGQRSTRFFNFKDQWKDNRFTMLKDLMKPSCDKKRYLHELQTEMEYAWENFGIDYIESWGFEYIGEAPCKKNTITVYNSMMPHTAYIGDDVRLCYSQLSKVATAPSHRE</sequence>
<evidence type="ECO:0000313" key="2">
    <source>
        <dbReference type="Proteomes" id="UP000185372"/>
    </source>
</evidence>
<name>A0A0E3ENV7_9CAUD</name>
<accession>A0A0E3ENV7</accession>